<dbReference type="Proteomes" id="UP000288293">
    <property type="component" value="Unassembled WGS sequence"/>
</dbReference>
<feature type="signal peptide" evidence="2">
    <location>
        <begin position="1"/>
        <end position="24"/>
    </location>
</feature>
<proteinExistence type="predicted"/>
<name>A0A432W6J6_9GAMM</name>
<evidence type="ECO:0000256" key="2">
    <source>
        <dbReference type="SAM" id="SignalP"/>
    </source>
</evidence>
<gene>
    <name evidence="3" type="ORF">CWE09_02945</name>
</gene>
<feature type="transmembrane region" description="Helical" evidence="1">
    <location>
        <begin position="552"/>
        <end position="570"/>
    </location>
</feature>
<dbReference type="Pfam" id="PF11949">
    <property type="entry name" value="DUF3466"/>
    <property type="match status" value="1"/>
</dbReference>
<comment type="caution">
    <text evidence="3">The sequence shown here is derived from an EMBL/GenBank/DDBJ whole genome shotgun (WGS) entry which is preliminary data.</text>
</comment>
<dbReference type="OrthoDB" id="6219137at2"/>
<protein>
    <recommendedName>
        <fullName evidence="5">DUF3466 domain-containing protein</fullName>
    </recommendedName>
</protein>
<evidence type="ECO:0008006" key="5">
    <source>
        <dbReference type="Google" id="ProtNLM"/>
    </source>
</evidence>
<reference evidence="3 4" key="1">
    <citation type="journal article" date="2011" name="Front. Microbiol.">
        <title>Genomic signatures of strain selection and enhancement in Bacillus atrophaeus var. globigii, a historical biowarfare simulant.</title>
        <authorList>
            <person name="Gibbons H.S."/>
            <person name="Broomall S.M."/>
            <person name="McNew L.A."/>
            <person name="Daligault H."/>
            <person name="Chapman C."/>
            <person name="Bruce D."/>
            <person name="Karavis M."/>
            <person name="Krepps M."/>
            <person name="McGregor P.A."/>
            <person name="Hong C."/>
            <person name="Park K.H."/>
            <person name="Akmal A."/>
            <person name="Feldman A."/>
            <person name="Lin J.S."/>
            <person name="Chang W.E."/>
            <person name="Higgs B.W."/>
            <person name="Demirev P."/>
            <person name="Lindquist J."/>
            <person name="Liem A."/>
            <person name="Fochler E."/>
            <person name="Read T.D."/>
            <person name="Tapia R."/>
            <person name="Johnson S."/>
            <person name="Bishop-Lilly K.A."/>
            <person name="Detter C."/>
            <person name="Han C."/>
            <person name="Sozhamannan S."/>
            <person name="Rosenzweig C.N."/>
            <person name="Skowronski E.W."/>
        </authorList>
    </citation>
    <scope>NUCLEOTIDE SEQUENCE [LARGE SCALE GENOMIC DNA]</scope>
    <source>
        <strain evidence="3 4">MLST1</strain>
    </source>
</reference>
<dbReference type="AlphaFoldDB" id="A0A432W6J6"/>
<evidence type="ECO:0000256" key="1">
    <source>
        <dbReference type="SAM" id="Phobius"/>
    </source>
</evidence>
<keyword evidence="1" id="KW-0472">Membrane</keyword>
<dbReference type="EMBL" id="PIPL01000001">
    <property type="protein sequence ID" value="RUO25703.1"/>
    <property type="molecule type" value="Genomic_DNA"/>
</dbReference>
<keyword evidence="4" id="KW-1185">Reference proteome</keyword>
<keyword evidence="2" id="KW-0732">Signal</keyword>
<keyword evidence="1" id="KW-1133">Transmembrane helix</keyword>
<dbReference type="InterPro" id="IPR022562">
    <property type="entry name" value="DUF3466"/>
</dbReference>
<organism evidence="3 4">
    <name type="scientific">Aliidiomarina minuta</name>
    <dbReference type="NCBI Taxonomy" id="880057"/>
    <lineage>
        <taxon>Bacteria</taxon>
        <taxon>Pseudomonadati</taxon>
        <taxon>Pseudomonadota</taxon>
        <taxon>Gammaproteobacteria</taxon>
        <taxon>Alteromonadales</taxon>
        <taxon>Idiomarinaceae</taxon>
        <taxon>Aliidiomarina</taxon>
    </lineage>
</organism>
<feature type="chain" id="PRO_5019347066" description="DUF3466 domain-containing protein" evidence="2">
    <location>
        <begin position="25"/>
        <end position="578"/>
    </location>
</feature>
<keyword evidence="1" id="KW-0812">Transmembrane</keyword>
<evidence type="ECO:0000313" key="4">
    <source>
        <dbReference type="Proteomes" id="UP000288293"/>
    </source>
</evidence>
<evidence type="ECO:0000313" key="3">
    <source>
        <dbReference type="EMBL" id="RUO25703.1"/>
    </source>
</evidence>
<accession>A0A432W6J6</accession>
<sequence length="578" mass="63573">MIKKYSISLVAASVIASASLSVHANEGYDVVDLGTLPDAVSSNPQRMNEDGLAVVQNSNLWNQNIRFDLLDPELFHFIDPENPTDSDYRIVRSYLNNYNGSGASPALQKLGTVVSHVYDTDYRELTGFDQIDPETGEYTDSVNVRALDINIHGSIVGQATKPYERRMTTDREGEQVEYFIRDSFPQGFIKINEEITYLQSDADVFNGGVSSATSVNYNPELELTQVVGYASVAHSSGLENRITTCTTLPDDYEEGDAHASKEELTVCVWRSWLQREVATTLAGSNRQPIFIEQAYIWEFDNSGAMVNARTLGSLEEVEDGDSHELRSSALDINDAGIAVGRSGFNYEAPNGATVAINTAVVFRDDQIIDILKVADNPDDLSVYGTGSNAATAISNSNMVVGYSNRRIGFSTRERLFFYDLNDPQAEAVFPLGFYANSSWRPRAINNHNMVVGRTDTTAQSSGLRPTVGFLYDINTDEITDLNTLLPCGSEYRIVDALDINDDGEILAMGTTVTEIDIDGEAVEQNALRALRLQPSSAEPCGVDERVERQGAALHPLLAGVMALIAVLLITRRRLLRRK</sequence>
<dbReference type="RefSeq" id="WP_126802508.1">
    <property type="nucleotide sequence ID" value="NZ_PIPL01000001.1"/>
</dbReference>